<proteinExistence type="predicted"/>
<feature type="region of interest" description="Disordered" evidence="1">
    <location>
        <begin position="1"/>
        <end position="31"/>
    </location>
</feature>
<comment type="caution">
    <text evidence="3">The sequence shown here is derived from an EMBL/GenBank/DDBJ whole genome shotgun (WGS) entry which is preliminary data.</text>
</comment>
<dbReference type="PROSITE" id="PS50234">
    <property type="entry name" value="VWFA"/>
    <property type="match status" value="1"/>
</dbReference>
<dbReference type="InterPro" id="IPR002035">
    <property type="entry name" value="VWF_A"/>
</dbReference>
<organism evidence="3 4">
    <name type="scientific">Candidatus Kerfeldbacteria bacterium CG15_BIG_FIL_POST_REV_8_21_14_020_45_12</name>
    <dbReference type="NCBI Taxonomy" id="2014247"/>
    <lineage>
        <taxon>Bacteria</taxon>
        <taxon>Candidatus Kerfeldiibacteriota</taxon>
    </lineage>
</organism>
<accession>A0A2M7H311</accession>
<protein>
    <recommendedName>
        <fullName evidence="2">VWFA domain-containing protein</fullName>
    </recommendedName>
</protein>
<evidence type="ECO:0000313" key="3">
    <source>
        <dbReference type="EMBL" id="PIW36579.1"/>
    </source>
</evidence>
<feature type="compositionally biased region" description="Basic and acidic residues" evidence="1">
    <location>
        <begin position="370"/>
        <end position="387"/>
    </location>
</feature>
<dbReference type="CDD" id="cd00198">
    <property type="entry name" value="vWFA"/>
    <property type="match status" value="1"/>
</dbReference>
<dbReference type="Proteomes" id="UP000230292">
    <property type="component" value="Unassembled WGS sequence"/>
</dbReference>
<evidence type="ECO:0000256" key="1">
    <source>
        <dbReference type="SAM" id="MobiDB-lite"/>
    </source>
</evidence>
<evidence type="ECO:0000259" key="2">
    <source>
        <dbReference type="PROSITE" id="PS50234"/>
    </source>
</evidence>
<dbReference type="InterPro" id="IPR036465">
    <property type="entry name" value="vWFA_dom_sf"/>
</dbReference>
<feature type="domain" description="VWFA" evidence="2">
    <location>
        <begin position="576"/>
        <end position="770"/>
    </location>
</feature>
<feature type="compositionally biased region" description="Basic and acidic residues" evidence="1">
    <location>
        <begin position="1"/>
        <end position="19"/>
    </location>
</feature>
<dbReference type="AlphaFoldDB" id="A0A2M7H311"/>
<feature type="region of interest" description="Disordered" evidence="1">
    <location>
        <begin position="443"/>
        <end position="463"/>
    </location>
</feature>
<name>A0A2M7H311_9BACT</name>
<dbReference type="SUPFAM" id="SSF53300">
    <property type="entry name" value="vWA-like"/>
    <property type="match status" value="1"/>
</dbReference>
<dbReference type="Gene3D" id="3.40.50.410">
    <property type="entry name" value="von Willebrand factor, type A domain"/>
    <property type="match status" value="1"/>
</dbReference>
<sequence length="779" mass="87496">MTEFTGRPRIERGGFRPDRLAATADKPPTDPVDVEFDVDSLTVADLGDIIDSNLLMAINEVETRGGRPPFRFQILSEQEAKAHFEGSGRTQLPLGWTDLKTRTIYWLEGPLKEKMKEGHMGRRSIRGLARHEGGHHAPEIWSITETLMETIGKVDLEPPELEPLFSDETKIAVRTERGVEQMAIGAMRRQKYWQAVFSDCYNGALDHLLESFVTRGASNTQATLDLRALHGQSVEGRDFEPHQDPETGEMVKYDFWERIPRHHQLTQWLVGEQEYYKAGVHMSPADRRRLLEQQAKANLHPDTAKVVIGLMRRNVFDSLHDMTPYDSFFTDERDYARVRKEKSRLVMEQLYPEWVKLFLLEFEEEKAKREEQEKADQKKGDGEKGDGGEDGELSDGQKQQIAGDVMDALLGKTKQMGDGAYGSETEIPDQNAAKQGKFDGVVKQGTGCGKNQASGQEAESAKLDPLAEERARMRQKLGAFDRKQIGELADRFGVDEASIRELRRIEREYGDIIVFLAEQIAEVFLQQRRPITEHAHKEGQLTPGLEHVLVGGLMHGNQDLDIFEQVRQATEFMQTEFEALLDTSGSMQNKRLEMGRIMVIVITMAFMRVRQLLEAEQLLDPSSEDPLRTGIAFFADKPMRLKKQSDPNDDMWLARMIKQSADFSGGTDDAAALDALKSEFSTGSSRVLKFLTVVSDGEGNPGAMKGILDSMEHDEQVFVIVVAMGADPGAVAESYKSAARSAGQANVYVLEGNNVRENIMKLAQYMVGHVKEKAEDMVG</sequence>
<reference evidence="3 4" key="1">
    <citation type="submission" date="2017-09" db="EMBL/GenBank/DDBJ databases">
        <title>Depth-based differentiation of microbial function through sediment-hosted aquifers and enrichment of novel symbionts in the deep terrestrial subsurface.</title>
        <authorList>
            <person name="Probst A.J."/>
            <person name="Ladd B."/>
            <person name="Jarett J.K."/>
            <person name="Geller-Mcgrath D.E."/>
            <person name="Sieber C.M."/>
            <person name="Emerson J.B."/>
            <person name="Anantharaman K."/>
            <person name="Thomas B.C."/>
            <person name="Malmstrom R."/>
            <person name="Stieglmeier M."/>
            <person name="Klingl A."/>
            <person name="Woyke T."/>
            <person name="Ryan C.M."/>
            <person name="Banfield J.F."/>
        </authorList>
    </citation>
    <scope>NUCLEOTIDE SEQUENCE [LARGE SCALE GENOMIC DNA]</scope>
    <source>
        <strain evidence="3">CG15_BIG_FIL_POST_REV_8_21_14_020_45_12</strain>
    </source>
</reference>
<evidence type="ECO:0000313" key="4">
    <source>
        <dbReference type="Proteomes" id="UP000230292"/>
    </source>
</evidence>
<gene>
    <name evidence="3" type="ORF">COW24_04440</name>
</gene>
<dbReference type="EMBL" id="PFGC01000046">
    <property type="protein sequence ID" value="PIW36579.1"/>
    <property type="molecule type" value="Genomic_DNA"/>
</dbReference>
<feature type="region of interest" description="Disordered" evidence="1">
    <location>
        <begin position="370"/>
        <end position="397"/>
    </location>
</feature>